<comment type="subcellular location">
    <subcellularLocation>
        <location evidence="1">Cell membrane</location>
        <topology evidence="1">Multi-pass membrane protein</topology>
    </subcellularLocation>
</comment>
<sequence length="507" mass="58842">MLVGFYKTLLKKRWISKKNKIYQYIRYKVTNIMNRKPLLLFATVAFLLVVEFFLFKDLPFFWDGISKAYRASYLYDTNLSNLILPTAYSSGHPPLWIASLAIFWKVFGKTLWASRLLLLLVNIGVFYQLLVLCKQHFKSSVPLVLFLFVCLDPTIIAQTTSLNNDMLLLFFTLMSFNALQKNSWMWYALALTGLLLTNLRGIYCFVALILIHIIYNRKRLLEWKSNMLRSYAIATLTFVIFLIFQYTELGWVLFTKNENFSKHREAASGFRVVKNTAAFVKYVLDFGRVFLWIPLLFFLLKFYRNKQWALDVNSQKTGIALLVFTGVFFLGFVPFSNPMGPRYLMVCYILAAVLFINLLFTVSEKRKTRNSILLIVAAGLISGHFWIYPATISQGWDSSLAYLGYFDKEEKMLKFLKDKKIEPSQVGTNIPINGRGLARLSKENTIEEKFPPLDLASNPYVLFSNIENDTDDATINTLRTQWEEIKTYERLGVFITLYKRPEVPAVK</sequence>
<organism evidence="9 10">
    <name type="scientific">Marixanthomonas spongiae</name>
    <dbReference type="NCBI Taxonomy" id="2174845"/>
    <lineage>
        <taxon>Bacteria</taxon>
        <taxon>Pseudomonadati</taxon>
        <taxon>Bacteroidota</taxon>
        <taxon>Flavobacteriia</taxon>
        <taxon>Flavobacteriales</taxon>
        <taxon>Flavobacteriaceae</taxon>
        <taxon>Marixanthomonas</taxon>
    </lineage>
</organism>
<feature type="transmembrane region" description="Helical" evidence="8">
    <location>
        <begin position="38"/>
        <end position="55"/>
    </location>
</feature>
<keyword evidence="7 8" id="KW-0472">Membrane</keyword>
<feature type="transmembrane region" description="Helical" evidence="8">
    <location>
        <begin position="184"/>
        <end position="215"/>
    </location>
</feature>
<keyword evidence="2" id="KW-1003">Cell membrane</keyword>
<keyword evidence="6 8" id="KW-1133">Transmembrane helix</keyword>
<dbReference type="PANTHER" id="PTHR33908">
    <property type="entry name" value="MANNOSYLTRANSFERASE YKCB-RELATED"/>
    <property type="match status" value="1"/>
</dbReference>
<evidence type="ECO:0000256" key="6">
    <source>
        <dbReference type="ARBA" id="ARBA00022989"/>
    </source>
</evidence>
<dbReference type="GO" id="GO:0009103">
    <property type="term" value="P:lipopolysaccharide biosynthetic process"/>
    <property type="evidence" value="ECO:0007669"/>
    <property type="project" value="UniProtKB-ARBA"/>
</dbReference>
<feature type="transmembrane region" description="Helical" evidence="8">
    <location>
        <begin position="279"/>
        <end position="299"/>
    </location>
</feature>
<dbReference type="Proteomes" id="UP000245962">
    <property type="component" value="Unassembled WGS sequence"/>
</dbReference>
<evidence type="ECO:0000256" key="4">
    <source>
        <dbReference type="ARBA" id="ARBA00022679"/>
    </source>
</evidence>
<evidence type="ECO:0000256" key="7">
    <source>
        <dbReference type="ARBA" id="ARBA00023136"/>
    </source>
</evidence>
<dbReference type="InterPro" id="IPR050297">
    <property type="entry name" value="LipidA_mod_glycosyltrf_83"/>
</dbReference>
<dbReference type="GO" id="GO:0016763">
    <property type="term" value="F:pentosyltransferase activity"/>
    <property type="evidence" value="ECO:0007669"/>
    <property type="project" value="TreeGrafter"/>
</dbReference>
<evidence type="ECO:0000256" key="1">
    <source>
        <dbReference type="ARBA" id="ARBA00004651"/>
    </source>
</evidence>
<feature type="transmembrane region" description="Helical" evidence="8">
    <location>
        <begin position="112"/>
        <end position="131"/>
    </location>
</feature>
<proteinExistence type="predicted"/>
<feature type="transmembrane region" description="Helical" evidence="8">
    <location>
        <begin position="372"/>
        <end position="389"/>
    </location>
</feature>
<keyword evidence="10" id="KW-1185">Reference proteome</keyword>
<evidence type="ECO:0000313" key="10">
    <source>
        <dbReference type="Proteomes" id="UP000245962"/>
    </source>
</evidence>
<evidence type="ECO:0000256" key="2">
    <source>
        <dbReference type="ARBA" id="ARBA00022475"/>
    </source>
</evidence>
<accession>A0A2U0HYB8</accession>
<name>A0A2U0HYB8_9FLAO</name>
<dbReference type="EMBL" id="QEHR01000007">
    <property type="protein sequence ID" value="PVW13837.1"/>
    <property type="molecule type" value="Genomic_DNA"/>
</dbReference>
<feature type="transmembrane region" description="Helical" evidence="8">
    <location>
        <begin position="343"/>
        <end position="360"/>
    </location>
</feature>
<feature type="transmembrane region" description="Helical" evidence="8">
    <location>
        <begin position="227"/>
        <end position="246"/>
    </location>
</feature>
<dbReference type="GO" id="GO:0005886">
    <property type="term" value="C:plasma membrane"/>
    <property type="evidence" value="ECO:0007669"/>
    <property type="project" value="UniProtKB-SubCell"/>
</dbReference>
<evidence type="ECO:0000313" key="9">
    <source>
        <dbReference type="EMBL" id="PVW13837.1"/>
    </source>
</evidence>
<comment type="caution">
    <text evidence="9">The sequence shown here is derived from an EMBL/GenBank/DDBJ whole genome shotgun (WGS) entry which is preliminary data.</text>
</comment>
<keyword evidence="3" id="KW-0328">Glycosyltransferase</keyword>
<keyword evidence="4" id="KW-0808">Transferase</keyword>
<dbReference type="PANTHER" id="PTHR33908:SF11">
    <property type="entry name" value="MEMBRANE PROTEIN"/>
    <property type="match status" value="1"/>
</dbReference>
<evidence type="ECO:0000256" key="8">
    <source>
        <dbReference type="SAM" id="Phobius"/>
    </source>
</evidence>
<dbReference type="AlphaFoldDB" id="A0A2U0HYB8"/>
<keyword evidence="5 8" id="KW-0812">Transmembrane</keyword>
<feature type="transmembrane region" description="Helical" evidence="8">
    <location>
        <begin position="143"/>
        <end position="164"/>
    </location>
</feature>
<evidence type="ECO:0000256" key="5">
    <source>
        <dbReference type="ARBA" id="ARBA00022692"/>
    </source>
</evidence>
<reference evidence="9 10" key="1">
    <citation type="submission" date="2018-04" db="EMBL/GenBank/DDBJ databases">
        <title>Marixanthomonas spongiae HN-E44 sp. nov., isolated from a marine sponge.</title>
        <authorList>
            <person name="Luo L."/>
            <person name="Zhuang L."/>
        </authorList>
    </citation>
    <scope>NUCLEOTIDE SEQUENCE [LARGE SCALE GENOMIC DNA]</scope>
    <source>
        <strain evidence="9 10">HN-E44</strain>
    </source>
</reference>
<feature type="transmembrane region" description="Helical" evidence="8">
    <location>
        <begin position="319"/>
        <end position="337"/>
    </location>
</feature>
<evidence type="ECO:0000256" key="3">
    <source>
        <dbReference type="ARBA" id="ARBA00022676"/>
    </source>
</evidence>
<protein>
    <submittedName>
        <fullName evidence="9">Uncharacterized protein</fullName>
    </submittedName>
</protein>
<gene>
    <name evidence="9" type="ORF">DDV96_11830</name>
</gene>